<evidence type="ECO:0000313" key="2">
    <source>
        <dbReference type="EMBL" id="PNY01284.1"/>
    </source>
</evidence>
<feature type="domain" description="Inositol-tetrakisphosphate 1-kinase N-terminal" evidence="1">
    <location>
        <begin position="12"/>
        <end position="34"/>
    </location>
</feature>
<organism evidence="2 3">
    <name type="scientific">Trifolium pratense</name>
    <name type="common">Red clover</name>
    <dbReference type="NCBI Taxonomy" id="57577"/>
    <lineage>
        <taxon>Eukaryota</taxon>
        <taxon>Viridiplantae</taxon>
        <taxon>Streptophyta</taxon>
        <taxon>Embryophyta</taxon>
        <taxon>Tracheophyta</taxon>
        <taxon>Spermatophyta</taxon>
        <taxon>Magnoliopsida</taxon>
        <taxon>eudicotyledons</taxon>
        <taxon>Gunneridae</taxon>
        <taxon>Pentapetalae</taxon>
        <taxon>rosids</taxon>
        <taxon>fabids</taxon>
        <taxon>Fabales</taxon>
        <taxon>Fabaceae</taxon>
        <taxon>Papilionoideae</taxon>
        <taxon>50 kb inversion clade</taxon>
        <taxon>NPAAA clade</taxon>
        <taxon>Hologalegina</taxon>
        <taxon>IRL clade</taxon>
        <taxon>Trifolieae</taxon>
        <taxon>Trifolium</taxon>
    </lineage>
</organism>
<dbReference type="InterPro" id="IPR041429">
    <property type="entry name" value="ITPK1_N"/>
</dbReference>
<evidence type="ECO:0000313" key="3">
    <source>
        <dbReference type="Proteomes" id="UP000236291"/>
    </source>
</evidence>
<proteinExistence type="predicted"/>
<accession>A0A2K3NE13</accession>
<name>A0A2K3NE13_TRIPR</name>
<keyword evidence="2" id="KW-0808">Transferase</keyword>
<dbReference type="Proteomes" id="UP000236291">
    <property type="component" value="Unassembled WGS sequence"/>
</dbReference>
<dbReference type="AlphaFoldDB" id="A0A2K3NE13"/>
<gene>
    <name evidence="2" type="ORF">L195_g024576</name>
</gene>
<feature type="non-terminal residue" evidence="2">
    <location>
        <position position="34"/>
    </location>
</feature>
<keyword evidence="2" id="KW-0418">Kinase</keyword>
<reference evidence="2 3" key="1">
    <citation type="journal article" date="2014" name="Am. J. Bot.">
        <title>Genome assembly and annotation for red clover (Trifolium pratense; Fabaceae).</title>
        <authorList>
            <person name="Istvanek J."/>
            <person name="Jaros M."/>
            <person name="Krenek A."/>
            <person name="Repkova J."/>
        </authorList>
    </citation>
    <scope>NUCLEOTIDE SEQUENCE [LARGE SCALE GENOMIC DNA]</scope>
    <source>
        <strain evidence="3">cv. Tatra</strain>
        <tissue evidence="2">Young leaves</tissue>
    </source>
</reference>
<sequence>MKLNGEEEEKVVVGYALTSKKKKSFLKPNFIALA</sequence>
<comment type="caution">
    <text evidence="2">The sequence shown here is derived from an EMBL/GenBank/DDBJ whole genome shotgun (WGS) entry which is preliminary data.</text>
</comment>
<evidence type="ECO:0000259" key="1">
    <source>
        <dbReference type="Pfam" id="PF17927"/>
    </source>
</evidence>
<dbReference type="GO" id="GO:0016301">
    <property type="term" value="F:kinase activity"/>
    <property type="evidence" value="ECO:0007669"/>
    <property type="project" value="UniProtKB-KW"/>
</dbReference>
<dbReference type="EMBL" id="ASHM01019916">
    <property type="protein sequence ID" value="PNY01284.1"/>
    <property type="molecule type" value="Genomic_DNA"/>
</dbReference>
<dbReference type="Pfam" id="PF17927">
    <property type="entry name" value="Ins134_P3_kin_N"/>
    <property type="match status" value="1"/>
</dbReference>
<protein>
    <submittedName>
        <fullName evidence="2">Inositol-tetrakisphosphate 1-kinase</fullName>
    </submittedName>
</protein>
<reference evidence="2 3" key="2">
    <citation type="journal article" date="2017" name="Front. Plant Sci.">
        <title>Gene Classification and Mining of Molecular Markers Useful in Red Clover (Trifolium pratense) Breeding.</title>
        <authorList>
            <person name="Istvanek J."/>
            <person name="Dluhosova J."/>
            <person name="Dluhos P."/>
            <person name="Patkova L."/>
            <person name="Nedelnik J."/>
            <person name="Repkova J."/>
        </authorList>
    </citation>
    <scope>NUCLEOTIDE SEQUENCE [LARGE SCALE GENOMIC DNA]</scope>
    <source>
        <strain evidence="3">cv. Tatra</strain>
        <tissue evidence="2">Young leaves</tissue>
    </source>
</reference>